<organism evidence="5 6">
    <name type="scientific">Populus tomentosa</name>
    <name type="common">Chinese white poplar</name>
    <dbReference type="NCBI Taxonomy" id="118781"/>
    <lineage>
        <taxon>Eukaryota</taxon>
        <taxon>Viridiplantae</taxon>
        <taxon>Streptophyta</taxon>
        <taxon>Embryophyta</taxon>
        <taxon>Tracheophyta</taxon>
        <taxon>Spermatophyta</taxon>
        <taxon>Magnoliopsida</taxon>
        <taxon>eudicotyledons</taxon>
        <taxon>Gunneridae</taxon>
        <taxon>Pentapetalae</taxon>
        <taxon>rosids</taxon>
        <taxon>fabids</taxon>
        <taxon>Malpighiales</taxon>
        <taxon>Salicaceae</taxon>
        <taxon>Saliceae</taxon>
        <taxon>Populus</taxon>
    </lineage>
</organism>
<reference evidence="5" key="1">
    <citation type="journal article" date="2020" name="bioRxiv">
        <title>Hybrid origin of Populus tomentosa Carr. identified through genome sequencing and phylogenomic analysis.</title>
        <authorList>
            <person name="An X."/>
            <person name="Gao K."/>
            <person name="Chen Z."/>
            <person name="Li J."/>
            <person name="Yang X."/>
            <person name="Yang X."/>
            <person name="Zhou J."/>
            <person name="Guo T."/>
            <person name="Zhao T."/>
            <person name="Huang S."/>
            <person name="Miao D."/>
            <person name="Khan W.U."/>
            <person name="Rao P."/>
            <person name="Ye M."/>
            <person name="Lei B."/>
            <person name="Liao W."/>
            <person name="Wang J."/>
            <person name="Ji L."/>
            <person name="Li Y."/>
            <person name="Guo B."/>
            <person name="Mustafa N.S."/>
            <person name="Li S."/>
            <person name="Yun Q."/>
            <person name="Keller S.R."/>
            <person name="Mao J."/>
            <person name="Zhang R."/>
            <person name="Strauss S.H."/>
        </authorList>
    </citation>
    <scope>NUCLEOTIDE SEQUENCE</scope>
    <source>
        <strain evidence="5">GM15</strain>
        <tissue evidence="5">Leaf</tissue>
    </source>
</reference>
<dbReference type="Proteomes" id="UP000886885">
    <property type="component" value="Chromosome 3A"/>
</dbReference>
<feature type="compositionally biased region" description="Polar residues" evidence="3">
    <location>
        <begin position="167"/>
        <end position="190"/>
    </location>
</feature>
<name>A0A8X8D0J5_POPTO</name>
<gene>
    <name evidence="5" type="ORF">POTOM_012246</name>
</gene>
<dbReference type="GO" id="GO:0016787">
    <property type="term" value="F:hydrolase activity"/>
    <property type="evidence" value="ECO:0007669"/>
    <property type="project" value="UniProtKB-KW"/>
</dbReference>
<feature type="compositionally biased region" description="Polar residues" evidence="3">
    <location>
        <begin position="127"/>
        <end position="138"/>
    </location>
</feature>
<keyword evidence="1" id="KW-0833">Ubl conjugation pathway</keyword>
<keyword evidence="2" id="KW-0378">Hydrolase</keyword>
<keyword evidence="6" id="KW-1185">Reference proteome</keyword>
<feature type="region of interest" description="Disordered" evidence="3">
    <location>
        <begin position="35"/>
        <end position="54"/>
    </location>
</feature>
<dbReference type="AlphaFoldDB" id="A0A8X8D0J5"/>
<evidence type="ECO:0000256" key="1">
    <source>
        <dbReference type="ARBA" id="ARBA00022786"/>
    </source>
</evidence>
<dbReference type="Pfam" id="PF04780">
    <property type="entry name" value="DUF629"/>
    <property type="match status" value="1"/>
</dbReference>
<evidence type="ECO:0000313" key="6">
    <source>
        <dbReference type="Proteomes" id="UP000886885"/>
    </source>
</evidence>
<dbReference type="InterPro" id="IPR006865">
    <property type="entry name" value="DUF629"/>
</dbReference>
<proteinExistence type="predicted"/>
<dbReference type="EMBL" id="JAAWWB010000005">
    <property type="protein sequence ID" value="KAG6782826.1"/>
    <property type="molecule type" value="Genomic_DNA"/>
</dbReference>
<dbReference type="PANTHER" id="PTHR22975:SF9">
    <property type="entry name" value="ECHINUS SPLICE FORM 3"/>
    <property type="match status" value="1"/>
</dbReference>
<dbReference type="InterPro" id="IPR052398">
    <property type="entry name" value="Ubiquitin_hydrolase_53/54"/>
</dbReference>
<sequence>MPHLLIQTSSMGEMAEKPGSSEVRLSEGLDLLHTKGQRGPSNDRWIDDGQPQAGAPATEIAQVIEEQFLLPLCSVPATNASIERRFQNSGVLENKPFDNPLSNDGQVVVDGDYTSCNQAEVQQGNDNEVTHYQPNPTAKNIPGNKQVDSWSSFSDADGDGITIPQPLISSPDSSPTGNAGKSTSARTTSRFGLRLSPKSPAADDILEGTSSTSQSRIFGKLTKRLYDVSLFEGKVASLPFDDHNCPLTQLIISLKKCKHLSYDRALQAVERICLEEGKKRGTNSLLEHRSYDSVQRQQREKLVENEHDPLFISSRFEVNVISNVLKEADNLNVNRYRCEDTYGGITSQFCDLECGEDSNWRTEDQMHQVETSIEIARNMQFVNGM</sequence>
<comment type="caution">
    <text evidence="5">The sequence shown here is derived from an EMBL/GenBank/DDBJ whole genome shotgun (WGS) entry which is preliminary data.</text>
</comment>
<evidence type="ECO:0000313" key="5">
    <source>
        <dbReference type="EMBL" id="KAG6782826.1"/>
    </source>
</evidence>
<accession>A0A8X8D0J5</accession>
<dbReference type="PANTHER" id="PTHR22975">
    <property type="entry name" value="UBIQUITIN SPECIFIC PROTEINASE"/>
    <property type="match status" value="1"/>
</dbReference>
<evidence type="ECO:0000256" key="3">
    <source>
        <dbReference type="SAM" id="MobiDB-lite"/>
    </source>
</evidence>
<evidence type="ECO:0000256" key="2">
    <source>
        <dbReference type="ARBA" id="ARBA00022801"/>
    </source>
</evidence>
<feature type="region of interest" description="Disordered" evidence="3">
    <location>
        <begin position="127"/>
        <end position="207"/>
    </location>
</feature>
<feature type="domain" description="DUF629" evidence="4">
    <location>
        <begin position="255"/>
        <end position="374"/>
    </location>
</feature>
<evidence type="ECO:0000259" key="4">
    <source>
        <dbReference type="Pfam" id="PF04780"/>
    </source>
</evidence>
<protein>
    <recommendedName>
        <fullName evidence="4">DUF629 domain-containing protein</fullName>
    </recommendedName>
</protein>